<dbReference type="EMBL" id="CP007243">
    <property type="protein sequence ID" value="AIA30064.1"/>
    <property type="molecule type" value="Genomic_DNA"/>
</dbReference>
<dbReference type="AlphaFoldDB" id="A0A059XNE7"/>
<dbReference type="HOGENOM" id="CLU_009902_6_1_0"/>
<evidence type="ECO:0000313" key="5">
    <source>
        <dbReference type="EMBL" id="AIA30064.1"/>
    </source>
</evidence>
<dbReference type="PANTHER" id="PTHR11851:SF224">
    <property type="entry name" value="PROCESSING PROTEASE"/>
    <property type="match status" value="1"/>
</dbReference>
<dbReference type="OrthoDB" id="9811314at2"/>
<protein>
    <submittedName>
        <fullName evidence="5">Peptidase M16</fullName>
    </submittedName>
</protein>
<evidence type="ECO:0000259" key="4">
    <source>
        <dbReference type="Pfam" id="PF05193"/>
    </source>
</evidence>
<dbReference type="InterPro" id="IPR050361">
    <property type="entry name" value="MPP/UQCRC_Complex"/>
</dbReference>
<dbReference type="Proteomes" id="UP000027059">
    <property type="component" value="Chromosome"/>
</dbReference>
<dbReference type="RefSeq" id="WP_014960214.1">
    <property type="nucleotide sequence ID" value="NZ_CP007243.1"/>
</dbReference>
<evidence type="ECO:0000256" key="2">
    <source>
        <dbReference type="SAM" id="SignalP"/>
    </source>
</evidence>
<evidence type="ECO:0000259" key="3">
    <source>
        <dbReference type="Pfam" id="PF00675"/>
    </source>
</evidence>
<keyword evidence="2" id="KW-0732">Signal</keyword>
<feature type="region of interest" description="Disordered" evidence="1">
    <location>
        <begin position="262"/>
        <end position="282"/>
    </location>
</feature>
<organism evidence="5 6">
    <name type="scientific">Leptospirillum ferriphilum YSK</name>
    <dbReference type="NCBI Taxonomy" id="1441628"/>
    <lineage>
        <taxon>Bacteria</taxon>
        <taxon>Pseudomonadati</taxon>
        <taxon>Nitrospirota</taxon>
        <taxon>Nitrospiria</taxon>
        <taxon>Nitrospirales</taxon>
        <taxon>Nitrospiraceae</taxon>
        <taxon>Leptospirillum</taxon>
    </lineage>
</organism>
<dbReference type="PANTHER" id="PTHR11851">
    <property type="entry name" value="METALLOPROTEASE"/>
    <property type="match status" value="1"/>
</dbReference>
<dbReference type="SUPFAM" id="SSF63411">
    <property type="entry name" value="LuxS/MPP-like metallohydrolase"/>
    <property type="match status" value="2"/>
</dbReference>
<dbReference type="Pfam" id="PF00675">
    <property type="entry name" value="Peptidase_M16"/>
    <property type="match status" value="1"/>
</dbReference>
<feature type="chain" id="PRO_5001581765" evidence="2">
    <location>
        <begin position="24"/>
        <end position="481"/>
    </location>
</feature>
<dbReference type="Pfam" id="PF05193">
    <property type="entry name" value="Peptidase_M16_C"/>
    <property type="match status" value="1"/>
</dbReference>
<accession>A0A059XNE7</accession>
<proteinExistence type="predicted"/>
<dbReference type="KEGG" id="lfp:Y981_02340"/>
<evidence type="ECO:0000256" key="1">
    <source>
        <dbReference type="SAM" id="MobiDB-lite"/>
    </source>
</evidence>
<keyword evidence="6" id="KW-1185">Reference proteome</keyword>
<feature type="signal peptide" evidence="2">
    <location>
        <begin position="1"/>
        <end position="23"/>
    </location>
</feature>
<dbReference type="InterPro" id="IPR011765">
    <property type="entry name" value="Pept_M16_N"/>
</dbReference>
<sequence>MKPENPIRLCLALATALFLSGCADTTPATLATAPPAPPSSPFESRDVPVIHSHVYRATLPNGVVVVVLPRPVVPVVSFRIGILAGSSRDPVGKGGVADLTASLLNRGTTTRDALTLFREIDETGGSLEAAAGRDMTTVSGKVLTSDLPSLFGVAADMVLNPVFPEKEFQHNLLQARAGLMDEKDHAGPVARNLFYKTLYGNGPYGHPSSGTLHSVSRITLQDIRTFYQTEYRPDRTIITFAGDITPEKALDLVKSVFGSWKPATPGSPQPMTERNTSAPPPSAKTILVNRPQFAQAMVMMGTPGIRRNDPSFYSALVMNEILGGTTTSRLNHVVRQKNGLVYYIYSGFDAERHAGPFFVVFQTFAPNTKKVIALSQKLLRDMKTKPVTAREVETTRNNILGQFPFRVDTDDRIASLLLYIEAYDLGLGYFTDYPDSIRKVTPESVEKAASTLLHPGHLVTVVVGPIPKTGLRPNGKDIVVE</sequence>
<reference evidence="6" key="1">
    <citation type="submission" date="2014-02" db="EMBL/GenBank/DDBJ databases">
        <title>Complete genome sequence and comparative genomic analysis of the nitrogen-fixing bacterium Leptospirillum ferriphilum YSK.</title>
        <authorList>
            <person name="Guo X."/>
            <person name="Yin H."/>
            <person name="Liang Y."/>
            <person name="Hu Q."/>
            <person name="Ma L."/>
            <person name="Xiao Y."/>
            <person name="Zhang X."/>
            <person name="Qiu G."/>
            <person name="Liu X."/>
        </authorList>
    </citation>
    <scope>NUCLEOTIDE SEQUENCE [LARGE SCALE GENOMIC DNA]</scope>
    <source>
        <strain evidence="6">YSK</strain>
    </source>
</reference>
<dbReference type="InterPro" id="IPR011249">
    <property type="entry name" value="Metalloenz_LuxS/M16"/>
</dbReference>
<feature type="domain" description="Peptidase M16 N-terminal" evidence="3">
    <location>
        <begin position="69"/>
        <end position="208"/>
    </location>
</feature>
<evidence type="ECO:0000313" key="6">
    <source>
        <dbReference type="Proteomes" id="UP000027059"/>
    </source>
</evidence>
<dbReference type="InterPro" id="IPR007863">
    <property type="entry name" value="Peptidase_M16_C"/>
</dbReference>
<name>A0A059XNE7_9BACT</name>
<dbReference type="Gene3D" id="3.30.830.10">
    <property type="entry name" value="Metalloenzyme, LuxS/M16 peptidase-like"/>
    <property type="match status" value="2"/>
</dbReference>
<feature type="domain" description="Peptidase M16 C-terminal" evidence="4">
    <location>
        <begin position="217"/>
        <end position="398"/>
    </location>
</feature>
<gene>
    <name evidence="5" type="ORF">Y981_02340</name>
</gene>
<dbReference type="PROSITE" id="PS51257">
    <property type="entry name" value="PROKAR_LIPOPROTEIN"/>
    <property type="match status" value="1"/>
</dbReference>
<reference evidence="5 6" key="2">
    <citation type="journal article" date="2015" name="Biomed. Res. Int.">
        <title>Effects of Arsenite Resistance on the Growth and Functional Gene Expression of Leptospirillum ferriphilum and Acidithiobacillus thiooxidans in Pure Culture and Coculture.</title>
        <authorList>
            <person name="Jiang H."/>
            <person name="Liang Y."/>
            <person name="Yin H."/>
            <person name="Xiao Y."/>
            <person name="Guo X."/>
            <person name="Xu Y."/>
            <person name="Hu Q."/>
            <person name="Liu H."/>
            <person name="Liu X."/>
        </authorList>
    </citation>
    <scope>NUCLEOTIDE SEQUENCE [LARGE SCALE GENOMIC DNA]</scope>
    <source>
        <strain evidence="5 6">YSK</strain>
    </source>
</reference>
<dbReference type="GO" id="GO:0046872">
    <property type="term" value="F:metal ion binding"/>
    <property type="evidence" value="ECO:0007669"/>
    <property type="project" value="InterPro"/>
</dbReference>